<comment type="cofactor">
    <cofactor evidence="1">
        <name>FAD</name>
        <dbReference type="ChEBI" id="CHEBI:57692"/>
    </cofactor>
</comment>
<dbReference type="InterPro" id="IPR015659">
    <property type="entry name" value="Proline_oxidase"/>
</dbReference>
<dbReference type="Gene3D" id="3.20.20.220">
    <property type="match status" value="1"/>
</dbReference>
<dbReference type="GO" id="GO:0005739">
    <property type="term" value="C:mitochondrion"/>
    <property type="evidence" value="ECO:0007669"/>
    <property type="project" value="TreeGrafter"/>
</dbReference>
<keyword evidence="1" id="KW-0274">FAD</keyword>
<evidence type="ECO:0000256" key="1">
    <source>
        <dbReference type="RuleBase" id="RU364054"/>
    </source>
</evidence>
<sequence>MKLGKAVLGKKLFEKLMRATFYGQFVAGKDKAEIKPVVDTNYRFGVKSILDYSAEEDMSEEEAKAKEMARKRECKSKTPNEADLQFINNEMMQSCSVTCSFSVRLGHRDSAVFFFTDIEAELKVKIPYFWIAHDRSDAELAMKKKYDALKQQLKEKIDVGWRIDSQ</sequence>
<keyword evidence="1" id="KW-0285">Flavoprotein</keyword>
<keyword evidence="3" id="KW-1185">Reference proteome</keyword>
<accession>A0AA88HPE5</accession>
<comment type="similarity">
    <text evidence="1">Belongs to the proline oxidase family.</text>
</comment>
<dbReference type="EC" id="1.5.5.2" evidence="1"/>
<dbReference type="PANTHER" id="PTHR13914:SF0">
    <property type="entry name" value="PROLINE DEHYDROGENASE 1, MITOCHONDRIAL"/>
    <property type="match status" value="1"/>
</dbReference>
<protein>
    <recommendedName>
        <fullName evidence="1">Proline dehydrogenase</fullName>
        <ecNumber evidence="1">1.5.5.2</ecNumber>
    </recommendedName>
</protein>
<dbReference type="EMBL" id="JAVRJZ010000017">
    <property type="protein sequence ID" value="KAK2709381.1"/>
    <property type="molecule type" value="Genomic_DNA"/>
</dbReference>
<evidence type="ECO:0000313" key="2">
    <source>
        <dbReference type="EMBL" id="KAK2709381.1"/>
    </source>
</evidence>
<dbReference type="GO" id="GO:0010133">
    <property type="term" value="P:L-proline catabolic process to L-glutamate"/>
    <property type="evidence" value="ECO:0007669"/>
    <property type="project" value="TreeGrafter"/>
</dbReference>
<dbReference type="GO" id="GO:0004657">
    <property type="term" value="F:proline dehydrogenase activity"/>
    <property type="evidence" value="ECO:0007669"/>
    <property type="project" value="UniProtKB-EC"/>
</dbReference>
<evidence type="ECO:0000313" key="3">
    <source>
        <dbReference type="Proteomes" id="UP001187531"/>
    </source>
</evidence>
<keyword evidence="1" id="KW-0560">Oxidoreductase</keyword>
<proteinExistence type="inferred from homology"/>
<comment type="caution">
    <text evidence="2">The sequence shown here is derived from an EMBL/GenBank/DDBJ whole genome shotgun (WGS) entry which is preliminary data.</text>
</comment>
<name>A0AA88HPE5_ARTSF</name>
<dbReference type="PANTHER" id="PTHR13914">
    <property type="entry name" value="PROLINE OXIDASE"/>
    <property type="match status" value="1"/>
</dbReference>
<feature type="non-terminal residue" evidence="2">
    <location>
        <position position="166"/>
    </location>
</feature>
<dbReference type="Proteomes" id="UP001187531">
    <property type="component" value="Unassembled WGS sequence"/>
</dbReference>
<reference evidence="2" key="1">
    <citation type="submission" date="2023-07" db="EMBL/GenBank/DDBJ databases">
        <title>Chromosome-level genome assembly of Artemia franciscana.</title>
        <authorList>
            <person name="Jo E."/>
        </authorList>
    </citation>
    <scope>NUCLEOTIDE SEQUENCE</scope>
    <source>
        <tissue evidence="2">Whole body</tissue>
    </source>
</reference>
<dbReference type="AlphaFoldDB" id="A0AA88HPE5"/>
<keyword evidence="1" id="KW-0642">Proline metabolism</keyword>
<comment type="function">
    <text evidence="1">Converts proline to delta-1-pyrroline-5-carboxylate.</text>
</comment>
<gene>
    <name evidence="2" type="ORF">QYM36_013147</name>
</gene>
<dbReference type="GO" id="GO:0071949">
    <property type="term" value="F:FAD binding"/>
    <property type="evidence" value="ECO:0007669"/>
    <property type="project" value="TreeGrafter"/>
</dbReference>
<organism evidence="2 3">
    <name type="scientific">Artemia franciscana</name>
    <name type="common">Brine shrimp</name>
    <name type="synonym">Artemia sanfranciscana</name>
    <dbReference type="NCBI Taxonomy" id="6661"/>
    <lineage>
        <taxon>Eukaryota</taxon>
        <taxon>Metazoa</taxon>
        <taxon>Ecdysozoa</taxon>
        <taxon>Arthropoda</taxon>
        <taxon>Crustacea</taxon>
        <taxon>Branchiopoda</taxon>
        <taxon>Anostraca</taxon>
        <taxon>Artemiidae</taxon>
        <taxon>Artemia</taxon>
    </lineage>
</organism>
<comment type="catalytic activity">
    <reaction evidence="1">
        <text>L-proline + a quinone = (S)-1-pyrroline-5-carboxylate + a quinol + H(+)</text>
        <dbReference type="Rhea" id="RHEA:23784"/>
        <dbReference type="ChEBI" id="CHEBI:15378"/>
        <dbReference type="ChEBI" id="CHEBI:17388"/>
        <dbReference type="ChEBI" id="CHEBI:24646"/>
        <dbReference type="ChEBI" id="CHEBI:60039"/>
        <dbReference type="ChEBI" id="CHEBI:132124"/>
        <dbReference type="EC" id="1.5.5.2"/>
    </reaction>
</comment>